<evidence type="ECO:0000256" key="20">
    <source>
        <dbReference type="PIRSR" id="PIRSR603915-2"/>
    </source>
</evidence>
<evidence type="ECO:0000256" key="15">
    <source>
        <dbReference type="ARBA" id="ARBA00023180"/>
    </source>
</evidence>
<dbReference type="Pfam" id="PF08016">
    <property type="entry name" value="PKD_channel"/>
    <property type="match status" value="1"/>
</dbReference>
<feature type="binding site" evidence="19">
    <location>
        <position position="644"/>
    </location>
    <ligand>
        <name>Ca(2+)</name>
        <dbReference type="ChEBI" id="CHEBI:29108"/>
        <label>2</label>
    </ligand>
</feature>
<dbReference type="AlphaFoldDB" id="A0A0H3YFR3"/>
<dbReference type="GO" id="GO:0005509">
    <property type="term" value="F:calcium ion binding"/>
    <property type="evidence" value="ECO:0007669"/>
    <property type="project" value="InterPro"/>
</dbReference>
<dbReference type="InterPro" id="IPR046791">
    <property type="entry name" value="Polycystin_dom"/>
</dbReference>
<feature type="transmembrane region" description="Helical" evidence="22">
    <location>
        <begin position="532"/>
        <end position="553"/>
    </location>
</feature>
<keyword evidence="11 21" id="KW-0175">Coiled coil</keyword>
<evidence type="ECO:0000256" key="16">
    <source>
        <dbReference type="ARBA" id="ARBA00023273"/>
    </source>
</evidence>
<dbReference type="GO" id="GO:0005886">
    <property type="term" value="C:plasma membrane"/>
    <property type="evidence" value="ECO:0007669"/>
    <property type="project" value="UniProtKB-SubCell"/>
</dbReference>
<evidence type="ECO:0000256" key="7">
    <source>
        <dbReference type="ARBA" id="ARBA00022673"/>
    </source>
</evidence>
<keyword evidence="13 22" id="KW-0472">Membrane</keyword>
<dbReference type="SMART" id="SM00054">
    <property type="entry name" value="EFh"/>
    <property type="match status" value="2"/>
</dbReference>
<keyword evidence="17 19" id="KW-0407">Ion channel</keyword>
<feature type="domain" description="EF-hand" evidence="23">
    <location>
        <begin position="593"/>
        <end position="628"/>
    </location>
</feature>
<dbReference type="InterPro" id="IPR013122">
    <property type="entry name" value="PKD1_2_channel"/>
</dbReference>
<evidence type="ECO:0000256" key="1">
    <source>
        <dbReference type="ARBA" id="ARBA00004138"/>
    </source>
</evidence>
<dbReference type="InterPro" id="IPR003915">
    <property type="entry name" value="PKD_2"/>
</dbReference>
<keyword evidence="9 19" id="KW-0106">Calcium</keyword>
<evidence type="ECO:0000256" key="6">
    <source>
        <dbReference type="ARBA" id="ARBA00022475"/>
    </source>
</evidence>
<keyword evidence="8 22" id="KW-0812">Transmembrane</keyword>
<keyword evidence="14" id="KW-1015">Disulfide bond</keyword>
<evidence type="ECO:0000313" key="24">
    <source>
        <dbReference type="EMBL" id="AKN21732.1"/>
    </source>
</evidence>
<gene>
    <name evidence="24" type="primary">PKD2L-2</name>
</gene>
<proteinExistence type="evidence at transcript level"/>
<dbReference type="InterPro" id="IPR018247">
    <property type="entry name" value="EF_Hand_1_Ca_BS"/>
</dbReference>
<dbReference type="GO" id="GO:0050982">
    <property type="term" value="P:detection of mechanical stimulus"/>
    <property type="evidence" value="ECO:0007669"/>
    <property type="project" value="TreeGrafter"/>
</dbReference>
<evidence type="ECO:0000256" key="17">
    <source>
        <dbReference type="ARBA" id="ARBA00023303"/>
    </source>
</evidence>
<keyword evidence="6" id="KW-1003">Cell membrane</keyword>
<name>A0A0H3YFR3_SCHMD</name>
<feature type="domain" description="EF-hand" evidence="23">
    <location>
        <begin position="629"/>
        <end position="662"/>
    </location>
</feature>
<keyword evidence="16" id="KW-0966">Cell projection</keyword>
<dbReference type="PRINTS" id="PR01433">
    <property type="entry name" value="POLYCYSTIN2"/>
</dbReference>
<dbReference type="SUPFAM" id="SSF47473">
    <property type="entry name" value="EF-hand"/>
    <property type="match status" value="1"/>
</dbReference>
<evidence type="ECO:0000256" key="11">
    <source>
        <dbReference type="ARBA" id="ARBA00023054"/>
    </source>
</evidence>
<feature type="transmembrane region" description="Helical" evidence="22">
    <location>
        <begin position="470"/>
        <end position="492"/>
    </location>
</feature>
<dbReference type="PANTHER" id="PTHR10877:SF183">
    <property type="entry name" value="AT14535P-RELATED"/>
    <property type="match status" value="1"/>
</dbReference>
<dbReference type="PANTHER" id="PTHR10877">
    <property type="entry name" value="POLYCYSTIN FAMILY MEMBER"/>
    <property type="match status" value="1"/>
</dbReference>
<accession>A0A0H3YFR3</accession>
<evidence type="ECO:0000256" key="12">
    <source>
        <dbReference type="ARBA" id="ARBA00023065"/>
    </source>
</evidence>
<feature type="binding site" evidence="19">
    <location>
        <position position="640"/>
    </location>
    <ligand>
        <name>Ca(2+)</name>
        <dbReference type="ChEBI" id="CHEBI:29108"/>
        <label>2</label>
    </ligand>
</feature>
<dbReference type="Pfam" id="PF20519">
    <property type="entry name" value="Polycystin_dom"/>
    <property type="match status" value="1"/>
</dbReference>
<evidence type="ECO:0000256" key="4">
    <source>
        <dbReference type="ARBA" id="ARBA00007200"/>
    </source>
</evidence>
<dbReference type="Gene3D" id="1.10.287.70">
    <property type="match status" value="1"/>
</dbReference>
<comment type="similarity">
    <text evidence="4">Belongs to the polycystin family.</text>
</comment>
<comment type="subcellular location">
    <subcellularLocation>
        <location evidence="3">Cell membrane</location>
        <topology evidence="3">Multi-pass membrane protein</topology>
    </subcellularLocation>
    <subcellularLocation>
        <location evidence="1">Cell projection</location>
        <location evidence="1">Cilium</location>
    </subcellularLocation>
    <subcellularLocation>
        <location evidence="2">Cytoplasmic vesicle</location>
    </subcellularLocation>
</comment>
<keyword evidence="5" id="KW-0813">Transport</keyword>
<protein>
    <submittedName>
        <fullName evidence="24">PKD2L-2</fullName>
    </submittedName>
</protein>
<evidence type="ECO:0000256" key="19">
    <source>
        <dbReference type="PIRSR" id="PIRSR603915-1"/>
    </source>
</evidence>
<feature type="transmembrane region" description="Helical" evidence="22">
    <location>
        <begin position="96"/>
        <end position="120"/>
    </location>
</feature>
<feature type="coiled-coil region" evidence="21">
    <location>
        <begin position="649"/>
        <end position="714"/>
    </location>
</feature>
<dbReference type="Gene3D" id="1.10.238.10">
    <property type="entry name" value="EF-hand"/>
    <property type="match status" value="1"/>
</dbReference>
<evidence type="ECO:0000256" key="5">
    <source>
        <dbReference type="ARBA" id="ARBA00022448"/>
    </source>
</evidence>
<dbReference type="GO" id="GO:0005262">
    <property type="term" value="F:calcium channel activity"/>
    <property type="evidence" value="ECO:0007669"/>
    <property type="project" value="UniProtKB-KW"/>
</dbReference>
<keyword evidence="15" id="KW-0325">Glycoprotein</keyword>
<reference evidence="24" key="1">
    <citation type="journal article" date="2015" name="Elife">
        <title>Stem cells and fluid flow drive cyst formation in an invertebrate excretory organ.</title>
        <authorList>
            <person name="Thi-Kim Vu H."/>
            <person name="Rink J.C."/>
            <person name="McKinney S.A."/>
            <person name="McClain M."/>
            <person name="Lakshmanaperumal N."/>
            <person name="Alexander R."/>
            <person name="Sanchez Alvarado A."/>
        </authorList>
    </citation>
    <scope>NUCLEOTIDE SEQUENCE</scope>
</reference>
<keyword evidence="19" id="KW-0109">Calcium transport</keyword>
<dbReference type="InterPro" id="IPR051223">
    <property type="entry name" value="Polycystin"/>
</dbReference>
<evidence type="ECO:0000256" key="3">
    <source>
        <dbReference type="ARBA" id="ARBA00004651"/>
    </source>
</evidence>
<evidence type="ECO:0000256" key="21">
    <source>
        <dbReference type="SAM" id="Coils"/>
    </source>
</evidence>
<evidence type="ECO:0000256" key="18">
    <source>
        <dbReference type="ARBA" id="ARBA00023329"/>
    </source>
</evidence>
<evidence type="ECO:0000256" key="13">
    <source>
        <dbReference type="ARBA" id="ARBA00023136"/>
    </source>
</evidence>
<keyword evidence="12 19" id="KW-0406">Ion transport</keyword>
<keyword evidence="7 19" id="KW-0107">Calcium channel</keyword>
<dbReference type="InterPro" id="IPR002048">
    <property type="entry name" value="EF_hand_dom"/>
</dbReference>
<keyword evidence="18" id="KW-0968">Cytoplasmic vesicle</keyword>
<feature type="disulfide bond" evidence="20">
    <location>
        <begin position="203"/>
        <end position="216"/>
    </location>
</feature>
<dbReference type="FunFam" id="1.10.287.70:FF:000055">
    <property type="entry name" value="Polycystic kidney disease 2-like 1"/>
    <property type="match status" value="1"/>
</dbReference>
<dbReference type="GO" id="GO:0005929">
    <property type="term" value="C:cilium"/>
    <property type="evidence" value="ECO:0007669"/>
    <property type="project" value="UniProtKB-SubCell"/>
</dbReference>
<evidence type="ECO:0000256" key="22">
    <source>
        <dbReference type="SAM" id="Phobius"/>
    </source>
</evidence>
<feature type="transmembrane region" description="Helical" evidence="22">
    <location>
        <begin position="343"/>
        <end position="361"/>
    </location>
</feature>
<dbReference type="PROSITE" id="PS00018">
    <property type="entry name" value="EF_HAND_1"/>
    <property type="match status" value="1"/>
</dbReference>
<evidence type="ECO:0000256" key="14">
    <source>
        <dbReference type="ARBA" id="ARBA00023157"/>
    </source>
</evidence>
<dbReference type="InterPro" id="IPR011992">
    <property type="entry name" value="EF-hand-dom_pair"/>
</dbReference>
<feature type="transmembrane region" description="Helical" evidence="22">
    <location>
        <begin position="373"/>
        <end position="399"/>
    </location>
</feature>
<dbReference type="EMBL" id="KT163782">
    <property type="protein sequence ID" value="AKN21732.1"/>
    <property type="molecule type" value="mRNA"/>
</dbReference>
<dbReference type="PROSITE" id="PS50222">
    <property type="entry name" value="EF_HAND_2"/>
    <property type="match status" value="2"/>
</dbReference>
<feature type="transmembrane region" description="Helical" evidence="22">
    <location>
        <begin position="434"/>
        <end position="450"/>
    </location>
</feature>
<feature type="binding site" evidence="19">
    <location>
        <position position="651"/>
    </location>
    <ligand>
        <name>Ca(2+)</name>
        <dbReference type="ChEBI" id="CHEBI:29108"/>
        <label>2</label>
    </ligand>
</feature>
<dbReference type="OrthoDB" id="444119at2759"/>
<evidence type="ECO:0000256" key="8">
    <source>
        <dbReference type="ARBA" id="ARBA00022692"/>
    </source>
</evidence>
<sequence length="785" mass="92455">MIFVYFWKITKMLNKSSVIKKNLNIVDSHDNAPCAMDGEYFDNGKITIIDYQEIGFKNENCWNKFKIGIRSLWATKHTENCDEDKNLYANTTVRELVVYMLFLVLLFIITFSMRPGYMFYFTNFLNNLFLTTQFNDNSGTFSSLQAQSDFWKFLMGPLLNGLYWNVWYNSRNMPANEQNYIYFENKLLGVPRIRQIRVKNNSCIIPNILQNKVNQCYAAYSRNIELKESFGFQNSSAWNYTEDSILQSGSFQGQITTYGGGGFYVDLATSQENSLNIILSLFNNRWLDRNTRAVLVDFTIYNANINLFCIIKLVGEFPPVGGVLPSYEFRTVKLIRYVNPLDFFVLACEILFVLYLLYYIIEELIEIDKHKSAYFCSLWNVLDVIVLSLGVICVSFHIYRMYMIQTMLSKLLENGNIHPNFEYLSFWQLQYDNLSAFLLFLAITKIFKYISFNKMMTQLISTLNYCLKDLVGFSLMFFIVFLAFAQAGYLIFGSQLANYREFYICIFTLFRIILNDCNFKELLPLNPILGPLYFILYVFFVFFILFNMFLAILDDAYGDIKEELEEKENEFEITDFLKEKSRKVFEKLHLKREKIVDLENAMKTVDTNNDGVMDFDEWKTELKRRGYAETEIESLFAKFDTDGDRVLDEQEQLKMLKELNDQKTALETELIEERDNQEKLIESDAIQPISYGKYMGLSRHIDDLENIIEILTQKFDIILDNFQNIIKTKEKSRESTEIILNAFSMMVENSEDYRKEKIEAIIQDELYKLNRETYSCTPFQRISQY</sequence>
<organism evidence="24">
    <name type="scientific">Schmidtea mediterranea</name>
    <name type="common">Freshwater planarian flatworm</name>
    <dbReference type="NCBI Taxonomy" id="79327"/>
    <lineage>
        <taxon>Eukaryota</taxon>
        <taxon>Metazoa</taxon>
        <taxon>Spiralia</taxon>
        <taxon>Lophotrochozoa</taxon>
        <taxon>Platyhelminthes</taxon>
        <taxon>Rhabditophora</taxon>
        <taxon>Seriata</taxon>
        <taxon>Tricladida</taxon>
        <taxon>Continenticola</taxon>
        <taxon>Geoplanoidea</taxon>
        <taxon>Dugesiidae</taxon>
        <taxon>Schmidtea</taxon>
    </lineage>
</organism>
<feature type="binding site" evidence="19">
    <location>
        <position position="642"/>
    </location>
    <ligand>
        <name>Ca(2+)</name>
        <dbReference type="ChEBI" id="CHEBI:29108"/>
        <label>2</label>
    </ligand>
</feature>
<evidence type="ECO:0000259" key="23">
    <source>
        <dbReference type="PROSITE" id="PS50222"/>
    </source>
</evidence>
<evidence type="ECO:0000256" key="10">
    <source>
        <dbReference type="ARBA" id="ARBA00022989"/>
    </source>
</evidence>
<evidence type="ECO:0000256" key="2">
    <source>
        <dbReference type="ARBA" id="ARBA00004541"/>
    </source>
</evidence>
<dbReference type="CDD" id="cd00051">
    <property type="entry name" value="EFh"/>
    <property type="match status" value="1"/>
</dbReference>
<keyword evidence="10 22" id="KW-1133">Transmembrane helix</keyword>
<keyword evidence="19" id="KW-0479">Metal-binding</keyword>
<evidence type="ECO:0000256" key="9">
    <source>
        <dbReference type="ARBA" id="ARBA00022837"/>
    </source>
</evidence>
<dbReference type="GO" id="GO:0031410">
    <property type="term" value="C:cytoplasmic vesicle"/>
    <property type="evidence" value="ECO:0007669"/>
    <property type="project" value="UniProtKB-SubCell"/>
</dbReference>